<reference evidence="2" key="1">
    <citation type="submission" date="2009-10" db="EMBL/GenBank/DDBJ databases">
        <title>Complete sequence of Bacillus selenitireducens MLS10.</title>
        <authorList>
            <consortium name="US DOE Joint Genome Institute"/>
            <person name="Lucas S."/>
            <person name="Copeland A."/>
            <person name="Lapidus A."/>
            <person name="Glavina del Rio T."/>
            <person name="Dalin E."/>
            <person name="Tice H."/>
            <person name="Bruce D."/>
            <person name="Goodwin L."/>
            <person name="Pitluck S."/>
            <person name="Sims D."/>
            <person name="Brettin T."/>
            <person name="Detter J.C."/>
            <person name="Han C."/>
            <person name="Larimer F."/>
            <person name="Land M."/>
            <person name="Hauser L."/>
            <person name="Kyrpides N."/>
            <person name="Ovchinnikova G."/>
            <person name="Stolz J."/>
        </authorList>
    </citation>
    <scope>NUCLEOTIDE SEQUENCE [LARGE SCALE GENOMIC DNA]</scope>
    <source>
        <strain evidence="2">MLS10</strain>
    </source>
</reference>
<dbReference type="HOGENOM" id="CLU_081578_4_0_9"/>
<dbReference type="STRING" id="439292.Bsel_2836"/>
<proteinExistence type="predicted"/>
<organism evidence="2 3">
    <name type="scientific">Bacillus selenitireducens (strain ATCC 700615 / DSM 15326 / MLS10)</name>
    <dbReference type="NCBI Taxonomy" id="439292"/>
    <lineage>
        <taxon>Bacteria</taxon>
        <taxon>Bacillati</taxon>
        <taxon>Bacillota</taxon>
        <taxon>Bacilli</taxon>
        <taxon>Bacillales</taxon>
        <taxon>Bacillaceae</taxon>
        <taxon>Salisediminibacterium</taxon>
    </lineage>
</organism>
<keyword evidence="3" id="KW-1185">Reference proteome</keyword>
<keyword evidence="1" id="KW-0812">Transmembrane</keyword>
<dbReference type="InterPro" id="IPR006938">
    <property type="entry name" value="DUF624"/>
</dbReference>
<dbReference type="OrthoDB" id="2182676at2"/>
<feature type="transmembrane region" description="Helical" evidence="1">
    <location>
        <begin position="82"/>
        <end position="103"/>
    </location>
</feature>
<name>D6XZ42_BACIE</name>
<evidence type="ECO:0008006" key="4">
    <source>
        <dbReference type="Google" id="ProtNLM"/>
    </source>
</evidence>
<feature type="transmembrane region" description="Helical" evidence="1">
    <location>
        <begin position="158"/>
        <end position="175"/>
    </location>
</feature>
<dbReference type="Proteomes" id="UP000000271">
    <property type="component" value="Chromosome"/>
</dbReference>
<dbReference type="EMBL" id="CP001791">
    <property type="protein sequence ID" value="ADI00327.1"/>
    <property type="molecule type" value="Genomic_DNA"/>
</dbReference>
<sequence length="210" mass="23850">MKMRWLSNPLYLAADLFTKLVLLNFLWAVFTLLGLIVFGLAPATVALFTQLRRMTWKQDESVQLYGLMSSFYRTWKAEFVRANLFATGFYSLLLIWGINLMIMPVTEGGMQLAMMVSNSLFGAVLLLLLLFWFPVYVHFDLKWSDALKVTAMIPFRNLWTTALTVTAVAGFLTVLYLFPPLISFVGISGLAWLVMIASKKSFLHVQPVQS</sequence>
<protein>
    <recommendedName>
        <fullName evidence="4">Integral membrane protein</fullName>
    </recommendedName>
</protein>
<keyword evidence="1" id="KW-0472">Membrane</keyword>
<evidence type="ECO:0000256" key="1">
    <source>
        <dbReference type="SAM" id="Phobius"/>
    </source>
</evidence>
<dbReference type="KEGG" id="bse:Bsel_2836"/>
<feature type="transmembrane region" description="Helical" evidence="1">
    <location>
        <begin position="20"/>
        <end position="48"/>
    </location>
</feature>
<dbReference type="eggNOG" id="COG5578">
    <property type="taxonomic scope" value="Bacteria"/>
</dbReference>
<dbReference type="RefSeq" id="WP_013173740.1">
    <property type="nucleotide sequence ID" value="NC_014219.1"/>
</dbReference>
<keyword evidence="1" id="KW-1133">Transmembrane helix</keyword>
<gene>
    <name evidence="2" type="ordered locus">Bsel_2836</name>
</gene>
<dbReference type="Pfam" id="PF04854">
    <property type="entry name" value="DUF624"/>
    <property type="match status" value="1"/>
</dbReference>
<evidence type="ECO:0000313" key="2">
    <source>
        <dbReference type="EMBL" id="ADI00327.1"/>
    </source>
</evidence>
<feature type="transmembrane region" description="Helical" evidence="1">
    <location>
        <begin position="181"/>
        <end position="198"/>
    </location>
</feature>
<evidence type="ECO:0000313" key="3">
    <source>
        <dbReference type="Proteomes" id="UP000000271"/>
    </source>
</evidence>
<dbReference type="AlphaFoldDB" id="D6XZ42"/>
<accession>D6XZ42</accession>
<feature type="transmembrane region" description="Helical" evidence="1">
    <location>
        <begin position="115"/>
        <end position="137"/>
    </location>
</feature>